<proteinExistence type="predicted"/>
<accession>X1EIV1</accession>
<dbReference type="EMBL" id="BARU01009062">
    <property type="protein sequence ID" value="GAH32512.1"/>
    <property type="molecule type" value="Genomic_DNA"/>
</dbReference>
<dbReference type="AlphaFoldDB" id="X1EIV1"/>
<reference evidence="1" key="1">
    <citation type="journal article" date="2014" name="Front. Microbiol.">
        <title>High frequency of phylogenetically diverse reductive dehalogenase-homologous genes in deep subseafloor sedimentary metagenomes.</title>
        <authorList>
            <person name="Kawai M."/>
            <person name="Futagami T."/>
            <person name="Toyoda A."/>
            <person name="Takaki Y."/>
            <person name="Nishi S."/>
            <person name="Hori S."/>
            <person name="Arai W."/>
            <person name="Tsubouchi T."/>
            <person name="Morono Y."/>
            <person name="Uchiyama I."/>
            <person name="Ito T."/>
            <person name="Fujiyama A."/>
            <person name="Inagaki F."/>
            <person name="Takami H."/>
        </authorList>
    </citation>
    <scope>NUCLEOTIDE SEQUENCE</scope>
    <source>
        <strain evidence="1">Expedition CK06-06</strain>
    </source>
</reference>
<name>X1EIV1_9ZZZZ</name>
<comment type="caution">
    <text evidence="1">The sequence shown here is derived from an EMBL/GenBank/DDBJ whole genome shotgun (WGS) entry which is preliminary data.</text>
</comment>
<gene>
    <name evidence="1" type="ORF">S03H2_17552</name>
</gene>
<sequence length="82" mass="10034">MKDLDLKLLLINTFQNVNYPAYIDNVHSLFIKFLFPYRNPNMSYINWLAKSKKNVSEYCMFFIKKFYTILHFDHNLDPYKWG</sequence>
<organism evidence="1">
    <name type="scientific">marine sediment metagenome</name>
    <dbReference type="NCBI Taxonomy" id="412755"/>
    <lineage>
        <taxon>unclassified sequences</taxon>
        <taxon>metagenomes</taxon>
        <taxon>ecological metagenomes</taxon>
    </lineage>
</organism>
<feature type="non-terminal residue" evidence="1">
    <location>
        <position position="82"/>
    </location>
</feature>
<evidence type="ECO:0000313" key="1">
    <source>
        <dbReference type="EMBL" id="GAH32512.1"/>
    </source>
</evidence>
<protein>
    <submittedName>
        <fullName evidence="1">Uncharacterized protein</fullName>
    </submittedName>
</protein>